<dbReference type="Gene3D" id="1.10.10.970">
    <property type="entry name" value="RNA 2'-phosphotransferase, Tpt1/KptA family, N-terminal domain"/>
    <property type="match status" value="1"/>
</dbReference>
<evidence type="ECO:0000256" key="3">
    <source>
        <dbReference type="ARBA" id="ARBA00047949"/>
    </source>
</evidence>
<dbReference type="AlphaFoldDB" id="A0A1Q9EZ40"/>
<comment type="catalytic activity">
    <reaction evidence="3">
        <text>2'-phospho-[ligated tRNA] + NAD(+) = mature tRNA + ADP-alpha-D-ribose 1'',2''-cyclic phosphate + nicotinamide</text>
        <dbReference type="Rhea" id="RHEA:23324"/>
        <dbReference type="Rhea" id="RHEA-COMP:11106"/>
        <dbReference type="Rhea" id="RHEA-COMP:11107"/>
        <dbReference type="ChEBI" id="CHEBI:17154"/>
        <dbReference type="ChEBI" id="CHEBI:57540"/>
        <dbReference type="ChEBI" id="CHEBI:76596"/>
        <dbReference type="ChEBI" id="CHEBI:82883"/>
        <dbReference type="ChEBI" id="CHEBI:85027"/>
        <dbReference type="EC" id="2.7.1.160"/>
    </reaction>
</comment>
<dbReference type="OrthoDB" id="419694at2759"/>
<sequence>MGRAHYRPDGTRRRTSGELAARAKKKAQREAQAAAAAAAPPGEAEQDAGADDVHLEEPARDEEELVEIEAEVAEEVEASKGAPPAGRLFALSKALTRLLRHKAAAEGLPLRPDGLFCLDDVVRTREMRQQRATSAEILQALGAVRIFTWWSICQILAEESCPDGGSDQLTIFTDMAPPMASLSMCGVGGDAPEADEARDVGLAARLTGHSVIPHSEILACSKTELSPTGNEVHNLASQIASRSYGVRLLFLFRVEEVVLDVAAAVVAVVTDMFLKVLAAAVNISCPIGQTLHPKASPGRHLPPTQLHPAMEHVPEQMDLDKEEWECFGEAADSDPSHHSVVYRSNLNPPWVGVMLSKLRLHEKKFPIFGTKARQTVDTTCLQLSRLHANLDQAWYWDLQIISHIRFSNGTGTIIQHLQREFEDKHPELQCYKWAFQWNRGPPDPQEIAAQHCQDDEIKEYSELSSGDSPDRTNRYFFVGYMPLRQHGDRLVKERNGPKQSFSSTLTLVQHVMDASKKRSQD</sequence>
<evidence type="ECO:0000256" key="4">
    <source>
        <dbReference type="SAM" id="MobiDB-lite"/>
    </source>
</evidence>
<organism evidence="5 6">
    <name type="scientific">Symbiodinium microadriaticum</name>
    <name type="common">Dinoflagellate</name>
    <name type="synonym">Zooxanthella microadriatica</name>
    <dbReference type="NCBI Taxonomy" id="2951"/>
    <lineage>
        <taxon>Eukaryota</taxon>
        <taxon>Sar</taxon>
        <taxon>Alveolata</taxon>
        <taxon>Dinophyceae</taxon>
        <taxon>Suessiales</taxon>
        <taxon>Symbiodiniaceae</taxon>
        <taxon>Symbiodinium</taxon>
    </lineage>
</organism>
<name>A0A1Q9EZ40_SYMMI</name>
<evidence type="ECO:0000256" key="2">
    <source>
        <dbReference type="ARBA" id="ARBA00012007"/>
    </source>
</evidence>
<dbReference type="Proteomes" id="UP000186817">
    <property type="component" value="Unassembled WGS sequence"/>
</dbReference>
<dbReference type="GO" id="GO:0000215">
    <property type="term" value="F:tRNA 2'-phosphotransferase activity"/>
    <property type="evidence" value="ECO:0007669"/>
    <property type="project" value="UniProtKB-EC"/>
</dbReference>
<accession>A0A1Q9EZ40</accession>
<reference evidence="5 6" key="1">
    <citation type="submission" date="2016-02" db="EMBL/GenBank/DDBJ databases">
        <title>Genome analysis of coral dinoflagellate symbionts highlights evolutionary adaptations to a symbiotic lifestyle.</title>
        <authorList>
            <person name="Aranda M."/>
            <person name="Li Y."/>
            <person name="Liew Y.J."/>
            <person name="Baumgarten S."/>
            <person name="Simakov O."/>
            <person name="Wilson M."/>
            <person name="Piel J."/>
            <person name="Ashoor H."/>
            <person name="Bougouffa S."/>
            <person name="Bajic V.B."/>
            <person name="Ryu T."/>
            <person name="Ravasi T."/>
            <person name="Bayer T."/>
            <person name="Micklem G."/>
            <person name="Kim H."/>
            <person name="Bhak J."/>
            <person name="Lajeunesse T.C."/>
            <person name="Voolstra C.R."/>
        </authorList>
    </citation>
    <scope>NUCLEOTIDE SEQUENCE [LARGE SCALE GENOMIC DNA]</scope>
    <source>
        <strain evidence="5 6">CCMP2467</strain>
    </source>
</reference>
<dbReference type="Pfam" id="PF01885">
    <property type="entry name" value="PTS_2-RNA"/>
    <property type="match status" value="1"/>
</dbReference>
<evidence type="ECO:0000256" key="1">
    <source>
        <dbReference type="ARBA" id="ARBA00003343"/>
    </source>
</evidence>
<keyword evidence="6" id="KW-1185">Reference proteome</keyword>
<feature type="compositionally biased region" description="Basic and acidic residues" evidence="4">
    <location>
        <begin position="1"/>
        <end position="16"/>
    </location>
</feature>
<dbReference type="EC" id="2.7.1.160" evidence="2"/>
<feature type="region of interest" description="Disordered" evidence="4">
    <location>
        <begin position="1"/>
        <end position="62"/>
    </location>
</feature>
<gene>
    <name evidence="5" type="ORF">AK812_SmicGene3312</name>
</gene>
<dbReference type="EMBL" id="LSRX01000038">
    <property type="protein sequence ID" value="OLQ12718.1"/>
    <property type="molecule type" value="Genomic_DNA"/>
</dbReference>
<comment type="caution">
    <text evidence="5">The sequence shown here is derived from an EMBL/GenBank/DDBJ whole genome shotgun (WGS) entry which is preliminary data.</text>
</comment>
<dbReference type="InterPro" id="IPR002745">
    <property type="entry name" value="Ptrans_KptA/Tpt1"/>
</dbReference>
<comment type="function">
    <text evidence="1">Catalyzes the last step of tRNA splicing, the transfer of the splice junction 2'-phosphate from ligated tRNA to NAD to produce ADP-ribose 1''-2'' cyclic phosphate.</text>
</comment>
<protein>
    <recommendedName>
        <fullName evidence="2">2'-phosphotransferase</fullName>
        <ecNumber evidence="2">2.7.1.160</ecNumber>
    </recommendedName>
</protein>
<feature type="compositionally biased region" description="Low complexity" evidence="4">
    <location>
        <begin position="30"/>
        <end position="43"/>
    </location>
</feature>
<evidence type="ECO:0000313" key="5">
    <source>
        <dbReference type="EMBL" id="OLQ12718.1"/>
    </source>
</evidence>
<proteinExistence type="predicted"/>
<dbReference type="SUPFAM" id="SSF56399">
    <property type="entry name" value="ADP-ribosylation"/>
    <property type="match status" value="1"/>
</dbReference>
<dbReference type="InterPro" id="IPR042080">
    <property type="entry name" value="RNA_2'-PTrans_N"/>
</dbReference>
<evidence type="ECO:0000313" key="6">
    <source>
        <dbReference type="Proteomes" id="UP000186817"/>
    </source>
</evidence>